<gene>
    <name evidence="5" type="ORF">ACFFIZ_09840</name>
</gene>
<dbReference type="InterPro" id="IPR012318">
    <property type="entry name" value="HTH_CRP"/>
</dbReference>
<evidence type="ECO:0000256" key="1">
    <source>
        <dbReference type="ARBA" id="ARBA00023015"/>
    </source>
</evidence>
<dbReference type="PROSITE" id="PS51063">
    <property type="entry name" value="HTH_CRP_2"/>
    <property type="match status" value="1"/>
</dbReference>
<sequence length="226" mass="24797">MSSLATAAHATPSNVVLSWRTPSKAMHKTSGSALITRRIGKNETIFSEDDRALHVYRVISGAVRTSRFLTDGRRQIDEFYFDDDVFGLEGGDEHRCTAEAVEDTVIAVYPRNIFVSPSAEDAATSGQLVAALARSLTRAREHMLLLGCKTAIEKIAAFLLGLSERLRSDVLCLPMTRLDIADHLGLTIETVSRSLTQLERAGLIEAMSGRRSIVLRDVKGLRQLDA</sequence>
<dbReference type="Pfam" id="PF00027">
    <property type="entry name" value="cNMP_binding"/>
    <property type="match status" value="1"/>
</dbReference>
<dbReference type="InterPro" id="IPR014710">
    <property type="entry name" value="RmlC-like_jellyroll"/>
</dbReference>
<keyword evidence="1" id="KW-0805">Transcription regulation</keyword>
<dbReference type="CDD" id="cd00038">
    <property type="entry name" value="CAP_ED"/>
    <property type="match status" value="1"/>
</dbReference>
<dbReference type="InterPro" id="IPR000595">
    <property type="entry name" value="cNMP-bd_dom"/>
</dbReference>
<evidence type="ECO:0000259" key="4">
    <source>
        <dbReference type="PROSITE" id="PS51063"/>
    </source>
</evidence>
<accession>A0ABV6CIM8</accession>
<keyword evidence="2" id="KW-0238">DNA-binding</keyword>
<keyword evidence="3" id="KW-0804">Transcription</keyword>
<evidence type="ECO:0000313" key="5">
    <source>
        <dbReference type="EMBL" id="MFC0200609.1"/>
    </source>
</evidence>
<dbReference type="PRINTS" id="PR00034">
    <property type="entry name" value="HTHCRP"/>
</dbReference>
<dbReference type="RefSeq" id="WP_265507994.1">
    <property type="nucleotide sequence ID" value="NZ_JAOTBE010000051.1"/>
</dbReference>
<dbReference type="Pfam" id="PF13545">
    <property type="entry name" value="HTH_Crp_2"/>
    <property type="match status" value="1"/>
</dbReference>
<dbReference type="SMART" id="SM00419">
    <property type="entry name" value="HTH_CRP"/>
    <property type="match status" value="1"/>
</dbReference>
<dbReference type="InterPro" id="IPR050397">
    <property type="entry name" value="Env_Response_Regulators"/>
</dbReference>
<dbReference type="Proteomes" id="UP001589795">
    <property type="component" value="Unassembled WGS sequence"/>
</dbReference>
<dbReference type="InterPro" id="IPR018490">
    <property type="entry name" value="cNMP-bd_dom_sf"/>
</dbReference>
<organism evidence="5 6">
    <name type="scientific">Paracoccus rhizosphaerae</name>
    <dbReference type="NCBI Taxonomy" id="1133347"/>
    <lineage>
        <taxon>Bacteria</taxon>
        <taxon>Pseudomonadati</taxon>
        <taxon>Pseudomonadota</taxon>
        <taxon>Alphaproteobacteria</taxon>
        <taxon>Rhodobacterales</taxon>
        <taxon>Paracoccaceae</taxon>
        <taxon>Paracoccus</taxon>
    </lineage>
</organism>
<dbReference type="InterPro" id="IPR036390">
    <property type="entry name" value="WH_DNA-bd_sf"/>
</dbReference>
<proteinExistence type="predicted"/>
<dbReference type="SUPFAM" id="SSF46785">
    <property type="entry name" value="Winged helix' DNA-binding domain"/>
    <property type="match status" value="1"/>
</dbReference>
<dbReference type="CDD" id="cd00092">
    <property type="entry name" value="HTH_CRP"/>
    <property type="match status" value="1"/>
</dbReference>
<dbReference type="PANTHER" id="PTHR24567">
    <property type="entry name" value="CRP FAMILY TRANSCRIPTIONAL REGULATORY PROTEIN"/>
    <property type="match status" value="1"/>
</dbReference>
<feature type="domain" description="HTH crp-type" evidence="4">
    <location>
        <begin position="149"/>
        <end position="219"/>
    </location>
</feature>
<dbReference type="Gene3D" id="2.60.120.10">
    <property type="entry name" value="Jelly Rolls"/>
    <property type="match status" value="1"/>
</dbReference>
<evidence type="ECO:0000256" key="3">
    <source>
        <dbReference type="ARBA" id="ARBA00023163"/>
    </source>
</evidence>
<dbReference type="SMART" id="SM00100">
    <property type="entry name" value="cNMP"/>
    <property type="match status" value="1"/>
</dbReference>
<dbReference type="Gene3D" id="1.10.10.10">
    <property type="entry name" value="Winged helix-like DNA-binding domain superfamily/Winged helix DNA-binding domain"/>
    <property type="match status" value="1"/>
</dbReference>
<protein>
    <submittedName>
        <fullName evidence="5">Helix-turn-helix domain-containing protein</fullName>
    </submittedName>
</protein>
<evidence type="ECO:0000313" key="6">
    <source>
        <dbReference type="Proteomes" id="UP001589795"/>
    </source>
</evidence>
<keyword evidence="6" id="KW-1185">Reference proteome</keyword>
<dbReference type="SUPFAM" id="SSF51206">
    <property type="entry name" value="cAMP-binding domain-like"/>
    <property type="match status" value="1"/>
</dbReference>
<dbReference type="EMBL" id="JBHLWQ010000087">
    <property type="protein sequence ID" value="MFC0200609.1"/>
    <property type="molecule type" value="Genomic_DNA"/>
</dbReference>
<comment type="caution">
    <text evidence="5">The sequence shown here is derived from an EMBL/GenBank/DDBJ whole genome shotgun (WGS) entry which is preliminary data.</text>
</comment>
<name>A0ABV6CIM8_9RHOB</name>
<dbReference type="PANTHER" id="PTHR24567:SF75">
    <property type="entry name" value="FUMARATE AND NITRATE REDUCTION REGULATORY PROTEIN"/>
    <property type="match status" value="1"/>
</dbReference>
<dbReference type="InterPro" id="IPR036388">
    <property type="entry name" value="WH-like_DNA-bd_sf"/>
</dbReference>
<reference evidence="5 6" key="1">
    <citation type="submission" date="2024-09" db="EMBL/GenBank/DDBJ databases">
        <authorList>
            <person name="Sun Q."/>
            <person name="Mori K."/>
        </authorList>
    </citation>
    <scope>NUCLEOTIDE SEQUENCE [LARGE SCALE GENOMIC DNA]</scope>
    <source>
        <strain evidence="5 6">CCM 7904</strain>
    </source>
</reference>
<evidence type="ECO:0000256" key="2">
    <source>
        <dbReference type="ARBA" id="ARBA00023125"/>
    </source>
</evidence>